<dbReference type="EMBL" id="JACIDK010000001">
    <property type="protein sequence ID" value="MBB3890053.1"/>
    <property type="molecule type" value="Genomic_DNA"/>
</dbReference>
<dbReference type="GO" id="GO:0003684">
    <property type="term" value="F:damaged DNA binding"/>
    <property type="evidence" value="ECO:0007669"/>
    <property type="project" value="InterPro"/>
</dbReference>
<dbReference type="InterPro" id="IPR014001">
    <property type="entry name" value="Helicase_ATP-bd"/>
</dbReference>
<dbReference type="Gene3D" id="3.40.50.11140">
    <property type="match status" value="1"/>
</dbReference>
<dbReference type="InterPro" id="IPR011545">
    <property type="entry name" value="DEAD/DEAH_box_helicase_dom"/>
</dbReference>
<comment type="subcellular location">
    <subcellularLocation>
        <location evidence="9">Cytoplasm</location>
    </subcellularLocation>
</comment>
<dbReference type="GO" id="GO:0006355">
    <property type="term" value="P:regulation of DNA-templated transcription"/>
    <property type="evidence" value="ECO:0007669"/>
    <property type="project" value="UniProtKB-UniRule"/>
</dbReference>
<keyword evidence="7 9" id="KW-0238">DNA-binding</keyword>
<dbReference type="Pfam" id="PF00270">
    <property type="entry name" value="DEAD"/>
    <property type="match status" value="1"/>
</dbReference>
<evidence type="ECO:0000256" key="6">
    <source>
        <dbReference type="ARBA" id="ARBA00022840"/>
    </source>
</evidence>
<dbReference type="InterPro" id="IPR027417">
    <property type="entry name" value="P-loop_NTPase"/>
</dbReference>
<dbReference type="Pfam" id="PF00271">
    <property type="entry name" value="Helicase_C"/>
    <property type="match status" value="1"/>
</dbReference>
<keyword evidence="2 9" id="KW-0547">Nucleotide-binding</keyword>
<dbReference type="Pfam" id="PF02559">
    <property type="entry name" value="CarD_TRCF_RID"/>
    <property type="match status" value="1"/>
</dbReference>
<keyword evidence="6 9" id="KW-0067">ATP-binding</keyword>
<evidence type="ECO:0000256" key="8">
    <source>
        <dbReference type="ARBA" id="ARBA00023204"/>
    </source>
</evidence>
<dbReference type="SUPFAM" id="SSF52540">
    <property type="entry name" value="P-loop containing nucleoside triphosphate hydrolases"/>
    <property type="match status" value="4"/>
</dbReference>
<evidence type="ECO:0000256" key="5">
    <source>
        <dbReference type="ARBA" id="ARBA00022806"/>
    </source>
</evidence>
<dbReference type="CDD" id="cd17991">
    <property type="entry name" value="DEXHc_TRCF"/>
    <property type="match status" value="1"/>
</dbReference>
<protein>
    <recommendedName>
        <fullName evidence="9">Transcription-repair-coupling factor</fullName>
        <shortName evidence="9">TRCF</shortName>
        <ecNumber evidence="9">3.6.4.-</ecNumber>
    </recommendedName>
</protein>
<dbReference type="GO" id="GO:0005524">
    <property type="term" value="F:ATP binding"/>
    <property type="evidence" value="ECO:0007669"/>
    <property type="project" value="UniProtKB-UniRule"/>
</dbReference>
<dbReference type="InterPro" id="IPR041471">
    <property type="entry name" value="UvrB_inter"/>
</dbReference>
<evidence type="ECO:0000256" key="2">
    <source>
        <dbReference type="ARBA" id="ARBA00022741"/>
    </source>
</evidence>
<dbReference type="Pfam" id="PF17757">
    <property type="entry name" value="UvrB_inter"/>
    <property type="match status" value="1"/>
</dbReference>
<comment type="similarity">
    <text evidence="9">In the C-terminal section; belongs to the helicase family. RecG subfamily.</text>
</comment>
<dbReference type="AlphaFoldDB" id="A0A839ZXB2"/>
<keyword evidence="8 9" id="KW-0234">DNA repair</keyword>
<dbReference type="PROSITE" id="PS51192">
    <property type="entry name" value="HELICASE_ATP_BIND_1"/>
    <property type="match status" value="1"/>
</dbReference>
<evidence type="ECO:0000313" key="12">
    <source>
        <dbReference type="EMBL" id="MBB3890053.1"/>
    </source>
</evidence>
<dbReference type="Gene3D" id="3.30.2060.10">
    <property type="entry name" value="Penicillin-binding protein 1b domain"/>
    <property type="match status" value="1"/>
</dbReference>
<keyword evidence="5 12" id="KW-0347">Helicase</keyword>
<dbReference type="InterPro" id="IPR036101">
    <property type="entry name" value="CarD-like/TRCF_RID_sf"/>
</dbReference>
<evidence type="ECO:0000256" key="4">
    <source>
        <dbReference type="ARBA" id="ARBA00022801"/>
    </source>
</evidence>
<evidence type="ECO:0000256" key="7">
    <source>
        <dbReference type="ARBA" id="ARBA00023125"/>
    </source>
</evidence>
<name>A0A839ZXB2_9CAUL</name>
<dbReference type="Pfam" id="PF03461">
    <property type="entry name" value="TRCF"/>
    <property type="match status" value="1"/>
</dbReference>
<proteinExistence type="inferred from homology"/>
<organism evidence="12 13">
    <name type="scientific">Phenylobacterium haematophilum</name>
    <dbReference type="NCBI Taxonomy" id="98513"/>
    <lineage>
        <taxon>Bacteria</taxon>
        <taxon>Pseudomonadati</taxon>
        <taxon>Pseudomonadota</taxon>
        <taxon>Alphaproteobacteria</taxon>
        <taxon>Caulobacterales</taxon>
        <taxon>Caulobacteraceae</taxon>
        <taxon>Phenylobacterium</taxon>
    </lineage>
</organism>
<feature type="domain" description="Helicase C-terminal" evidence="11">
    <location>
        <begin position="812"/>
        <end position="966"/>
    </location>
</feature>
<dbReference type="HAMAP" id="MF_00969">
    <property type="entry name" value="TRCF"/>
    <property type="match status" value="1"/>
</dbReference>
<dbReference type="PROSITE" id="PS51194">
    <property type="entry name" value="HELICASE_CTER"/>
    <property type="match status" value="1"/>
</dbReference>
<dbReference type="Gene3D" id="3.90.1150.50">
    <property type="entry name" value="Transcription-repair-coupling factor, D7 domain"/>
    <property type="match status" value="1"/>
</dbReference>
<dbReference type="NCBIfam" id="TIGR00580">
    <property type="entry name" value="mfd"/>
    <property type="match status" value="1"/>
</dbReference>
<evidence type="ECO:0000256" key="9">
    <source>
        <dbReference type="HAMAP-Rule" id="MF_00969"/>
    </source>
</evidence>
<dbReference type="InterPro" id="IPR005118">
    <property type="entry name" value="TRCF_C"/>
</dbReference>
<dbReference type="InterPro" id="IPR001650">
    <property type="entry name" value="Helicase_C-like"/>
</dbReference>
<comment type="function">
    <text evidence="9">Couples transcription and DNA repair by recognizing RNA polymerase (RNAP) stalled at DNA lesions. Mediates ATP-dependent release of RNAP and its truncated transcript from the DNA, and recruitment of nucleotide excision repair machinery to the damaged site.</text>
</comment>
<dbReference type="Gene3D" id="2.40.10.170">
    <property type="match status" value="1"/>
</dbReference>
<dbReference type="Gene3D" id="3.40.50.300">
    <property type="entry name" value="P-loop containing nucleotide triphosphate hydrolases"/>
    <property type="match status" value="2"/>
</dbReference>
<keyword evidence="4 9" id="KW-0378">Hydrolase</keyword>
<dbReference type="SMART" id="SM00490">
    <property type="entry name" value="HELICc"/>
    <property type="match status" value="1"/>
</dbReference>
<dbReference type="InterPro" id="IPR047112">
    <property type="entry name" value="RecG/Mfd"/>
</dbReference>
<dbReference type="GO" id="GO:0005737">
    <property type="term" value="C:cytoplasm"/>
    <property type="evidence" value="ECO:0007669"/>
    <property type="project" value="UniProtKB-SubCell"/>
</dbReference>
<dbReference type="SUPFAM" id="SSF141259">
    <property type="entry name" value="CarD-like"/>
    <property type="match status" value="1"/>
</dbReference>
<dbReference type="SMART" id="SM01058">
    <property type="entry name" value="CarD_TRCF"/>
    <property type="match status" value="1"/>
</dbReference>
<comment type="similarity">
    <text evidence="9">In the N-terminal section; belongs to the UvrB family.</text>
</comment>
<dbReference type="SMART" id="SM00982">
    <property type="entry name" value="TRCF"/>
    <property type="match status" value="1"/>
</dbReference>
<dbReference type="GO" id="GO:0016787">
    <property type="term" value="F:hydrolase activity"/>
    <property type="evidence" value="ECO:0007669"/>
    <property type="project" value="UniProtKB-KW"/>
</dbReference>
<dbReference type="PANTHER" id="PTHR47964">
    <property type="entry name" value="ATP-DEPENDENT DNA HELICASE HOMOLOG RECG, CHLOROPLASTIC"/>
    <property type="match status" value="1"/>
</dbReference>
<evidence type="ECO:0000256" key="3">
    <source>
        <dbReference type="ARBA" id="ARBA00022763"/>
    </source>
</evidence>
<dbReference type="SMART" id="SM00487">
    <property type="entry name" value="DEXDc"/>
    <property type="match status" value="1"/>
</dbReference>
<dbReference type="EC" id="3.6.4.-" evidence="9"/>
<dbReference type="InterPro" id="IPR037235">
    <property type="entry name" value="TRCF-like_C_D7"/>
</dbReference>
<dbReference type="SUPFAM" id="SSF143517">
    <property type="entry name" value="TRCF domain-like"/>
    <property type="match status" value="1"/>
</dbReference>
<keyword evidence="1 9" id="KW-0963">Cytoplasm</keyword>
<reference evidence="12 13" key="1">
    <citation type="submission" date="2020-08" db="EMBL/GenBank/DDBJ databases">
        <title>Genomic Encyclopedia of Type Strains, Phase IV (KMG-IV): sequencing the most valuable type-strain genomes for metagenomic binning, comparative biology and taxonomic classification.</title>
        <authorList>
            <person name="Goeker M."/>
        </authorList>
    </citation>
    <scope>NUCLEOTIDE SEQUENCE [LARGE SCALE GENOMIC DNA]</scope>
    <source>
        <strain evidence="12 13">DSM 21793</strain>
    </source>
</reference>
<gene>
    <name evidence="9" type="primary">mfd</name>
    <name evidence="12" type="ORF">GGQ61_000750</name>
</gene>
<evidence type="ECO:0000259" key="10">
    <source>
        <dbReference type="PROSITE" id="PS51192"/>
    </source>
</evidence>
<sequence length="1162" mass="127833">MAADGFRAPTAAETRRIAQDPGRLDLVGAPEGFDALVMADIVKARGGLSMFVARDASRLSAFVDAFSFFASNVEVVRFPSWDCLPYDRIGPSAGVAAERMTALARLAKGFDAKKPALLVTTVPALIQRTPPKSAVEGGAYSATVGNVVEIADLERYFAINGYQRASTVSERGEFAIRGGVIDVYPPSADEPVRLDLFGDTLESIRAFDPETQRSTRQLKDVTLLPVSEVLLDKEGVSRFRRGYVEAFGAPGGDPLYDTVSEGGRRAGMEHWLPLFYPEMATLLDYLPADTLIALDHLSDGARDERLSMIEDAYDARAQADRKVHYRPLEPTRLYMDAEEYRERLAVRPTRRFSAFQEVEGETVIDMGARQGRAFTAERQQDSVNLFEATADHAKRLVGEGKRVLFASWSDGSSDRLGAMLADHGLKNISLAPYWDAARSADPKIFQRVVLPLESGFETEKLAVISETDILGDRLARPRRRRRASNFLAEASSLTPGDLVVHIDHGIGRYEGLKTLDVAGAPHDCLELQYGGEAKLYLPVENIDLLTRYGSDGENVQLDRLGGAAWQARKAKAKERLREMAIGLIRIAAERATKDTDAITPPHGVFDEFCARFPYEETEDQLNAIGDVLEDLGAGKPMDRLICGDVGFGKTEVALRAAFVVAMSGQQVAVVAPTTLLARQHYKTFSERFQGWPVKVRRLSRLVPAKEASETRAALANGEVEIIVGTHAVLSKQVSFNNLGLVIVDEEQHFGVKHKEKLKELRADVHMLTLTATPIPRTLQMSLSGIREMSIIATPPVDRLAVRTYITPFDPVVIREALLREKYRGGQAYYVAPRISDLPELQKFLREQVPEVKFVVGHGQMAPTQLEEVMSAFYEGQYDVLLSTTIVESGLDIPTANTMILHRADMFGLAQMYQLRGRVGRAKARAYAYLTTPAEKQVTLSAERRLKVLQSLDSLGAGFQLASHDLDQRGGGNLLGEEQSGHIREIGVELYQQMLEDAVNELKELAGTGEAADRGWSPQINTGAAVLIPDEYVPDLNVRLSLYRRLSDAEKAGDREALAAEMIDRFGPLPPEAGQLLKVVAIKGMCREANVAKIDVGPKGAVVTFRGDEFKNPMGLVGFVQKNQVAWKIRPDHKVVVKGEWETPEQRLAAAEGILSELAKLAA</sequence>
<dbReference type="GO" id="GO:0000716">
    <property type="term" value="P:transcription-coupled nucleotide-excision repair, DNA damage recognition"/>
    <property type="evidence" value="ECO:0007669"/>
    <property type="project" value="UniProtKB-UniRule"/>
</dbReference>
<feature type="domain" description="Helicase ATP-binding" evidence="10">
    <location>
        <begin position="630"/>
        <end position="791"/>
    </location>
</feature>
<evidence type="ECO:0000259" key="11">
    <source>
        <dbReference type="PROSITE" id="PS51194"/>
    </source>
</evidence>
<keyword evidence="13" id="KW-1185">Reference proteome</keyword>
<evidence type="ECO:0000313" key="13">
    <source>
        <dbReference type="Proteomes" id="UP000530564"/>
    </source>
</evidence>
<dbReference type="PANTHER" id="PTHR47964:SF1">
    <property type="entry name" value="ATP-DEPENDENT DNA HELICASE HOMOLOG RECG, CHLOROPLASTIC"/>
    <property type="match status" value="1"/>
</dbReference>
<dbReference type="InterPro" id="IPR004576">
    <property type="entry name" value="Mfd"/>
</dbReference>
<dbReference type="GO" id="GO:0003678">
    <property type="term" value="F:DNA helicase activity"/>
    <property type="evidence" value="ECO:0007669"/>
    <property type="project" value="TreeGrafter"/>
</dbReference>
<accession>A0A839ZXB2</accession>
<comment type="caution">
    <text evidence="12">The sequence shown here is derived from an EMBL/GenBank/DDBJ whole genome shotgun (WGS) entry which is preliminary data.</text>
</comment>
<keyword evidence="3 9" id="KW-0227">DNA damage</keyword>
<dbReference type="Gene3D" id="3.40.50.11180">
    <property type="match status" value="1"/>
</dbReference>
<evidence type="ECO:0000256" key="1">
    <source>
        <dbReference type="ARBA" id="ARBA00022490"/>
    </source>
</evidence>
<dbReference type="InterPro" id="IPR003711">
    <property type="entry name" value="CarD-like/TRCF_RID"/>
</dbReference>
<dbReference type="Proteomes" id="UP000530564">
    <property type="component" value="Unassembled WGS sequence"/>
</dbReference>